<dbReference type="GO" id="GO:0005975">
    <property type="term" value="P:carbohydrate metabolic process"/>
    <property type="evidence" value="ECO:0007669"/>
    <property type="project" value="InterPro"/>
</dbReference>
<dbReference type="PATRIC" id="fig|47500.8.peg.4678"/>
<dbReference type="Proteomes" id="UP000182836">
    <property type="component" value="Unassembled WGS sequence"/>
</dbReference>
<dbReference type="SUPFAM" id="SSF51445">
    <property type="entry name" value="(Trans)glycosidases"/>
    <property type="match status" value="1"/>
</dbReference>
<evidence type="ECO:0000313" key="5">
    <source>
        <dbReference type="Proteomes" id="UP000037269"/>
    </source>
</evidence>
<protein>
    <submittedName>
        <fullName evidence="4">Spore germination protein YaaH</fullName>
    </submittedName>
</protein>
<dbReference type="Gene3D" id="3.20.20.80">
    <property type="entry name" value="Glycosidases"/>
    <property type="match status" value="1"/>
</dbReference>
<dbReference type="EMBL" id="LGUG01000004">
    <property type="protein sequence ID" value="KON96242.1"/>
    <property type="molecule type" value="Genomic_DNA"/>
</dbReference>
<dbReference type="Proteomes" id="UP000037269">
    <property type="component" value="Unassembled WGS sequence"/>
</dbReference>
<dbReference type="AlphaFoldDB" id="A0A0D1UTA4"/>
<dbReference type="Pfam" id="PF00395">
    <property type="entry name" value="SLH"/>
    <property type="match status" value="3"/>
</dbReference>
<dbReference type="STRING" id="47500.AF333_12880"/>
<dbReference type="PROSITE" id="PS51272">
    <property type="entry name" value="SLH"/>
    <property type="match status" value="3"/>
</dbReference>
<dbReference type="SMART" id="SM00636">
    <property type="entry name" value="Glyco_18"/>
    <property type="match status" value="1"/>
</dbReference>
<dbReference type="RefSeq" id="WP_043068967.1">
    <property type="nucleotide sequence ID" value="NZ_BJOA01000057.1"/>
</dbReference>
<feature type="domain" description="SLH" evidence="1">
    <location>
        <begin position="90"/>
        <end position="152"/>
    </location>
</feature>
<evidence type="ECO:0000313" key="3">
    <source>
        <dbReference type="EMBL" id="KON96242.1"/>
    </source>
</evidence>
<evidence type="ECO:0000259" key="2">
    <source>
        <dbReference type="PROSITE" id="PS51910"/>
    </source>
</evidence>
<reference evidence="3 5" key="1">
    <citation type="submission" date="2015-07" db="EMBL/GenBank/DDBJ databases">
        <title>Fjat-14205 dsm 2895.</title>
        <authorList>
            <person name="Liu B."/>
            <person name="Wang J."/>
            <person name="Zhu Y."/>
            <person name="Liu G."/>
            <person name="Chen Q."/>
            <person name="Chen Z."/>
            <person name="Lan J."/>
            <person name="Che J."/>
            <person name="Ge C."/>
            <person name="Shi H."/>
            <person name="Pan Z."/>
            <person name="Liu X."/>
        </authorList>
    </citation>
    <scope>NUCLEOTIDE SEQUENCE [LARGE SCALE GENOMIC DNA]</scope>
    <source>
        <strain evidence="3 5">DSM 2895</strain>
    </source>
</reference>
<evidence type="ECO:0000259" key="1">
    <source>
        <dbReference type="PROSITE" id="PS51272"/>
    </source>
</evidence>
<dbReference type="OrthoDB" id="9775889at2"/>
<dbReference type="GeneID" id="42306066"/>
<gene>
    <name evidence="3" type="ORF">AF333_12880</name>
    <name evidence="4" type="ORF">SAMN04487909_107151</name>
</gene>
<dbReference type="EMBL" id="FNED01000007">
    <property type="protein sequence ID" value="SDI76781.1"/>
    <property type="molecule type" value="Genomic_DNA"/>
</dbReference>
<name>A0A0D1UTA4_ANEMI</name>
<feature type="domain" description="GH18" evidence="2">
    <location>
        <begin position="174"/>
        <end position="525"/>
    </location>
</feature>
<dbReference type="Gene3D" id="3.10.50.10">
    <property type="match status" value="1"/>
</dbReference>
<dbReference type="InterPro" id="IPR029070">
    <property type="entry name" value="Chitinase_insertion_sf"/>
</dbReference>
<sequence length="525" mass="59399">MKKKVSIIILLVFVCLAGEYIQPNVIRADASLPFNDIATSYARTQILDLYKRGLVYGEGNRTYGPRKPVTREAMATMLGRTLGLAPIRAAIPAFKDVAKTSWSYDFVQAGVTTGLVSGVSRDEFAPKRAITRQEAASLLYRALPKKRAVQGGTLPFWDADKIADWARPAVAELYARGLMIGSQGQFRPYDHLTREEMAVLLYNLLHQPDFLKNTAESGMLQMGWQYDVSTDEFATRAKKANGMNIVSPRWYFLTSSGNFTDATDHSLLTWAHKNGREVWPLVGNRFNRELTHQMLTDSAKRTALVRQLTEYTEKYQLDGLNIDFENIAPADRSYFTAFIAELSTTLHARNKKVSVDVPPDLKDDWSEPYDFALLARYADYVVLMAYNETWEGKGVAGPNASLPWIEAHVKRMLTLVPGERLLVALPFYTMRWQEANGKATPEEVTMPDSFKDVQTSGIRPIWDTRLGQYYVTYRKQGKVYKIWLEESRSLALKYRTVKELGAAGTAFWYVGAEADEVWAAIQNEQ</sequence>
<organism evidence="3 5">
    <name type="scientific">Aneurinibacillus migulanus</name>
    <name type="common">Bacillus migulanus</name>
    <dbReference type="NCBI Taxonomy" id="47500"/>
    <lineage>
        <taxon>Bacteria</taxon>
        <taxon>Bacillati</taxon>
        <taxon>Bacillota</taxon>
        <taxon>Bacilli</taxon>
        <taxon>Bacillales</taxon>
        <taxon>Paenibacillaceae</taxon>
        <taxon>Aneurinibacillus group</taxon>
        <taxon>Aneurinibacillus</taxon>
    </lineage>
</organism>
<dbReference type="InterPro" id="IPR001223">
    <property type="entry name" value="Glyco_hydro18_cat"/>
</dbReference>
<feature type="domain" description="SLH" evidence="1">
    <location>
        <begin position="29"/>
        <end position="88"/>
    </location>
</feature>
<dbReference type="InterPro" id="IPR011583">
    <property type="entry name" value="Chitinase_II/V-like_cat"/>
</dbReference>
<accession>A0A0D1UTA4</accession>
<dbReference type="InterPro" id="IPR017853">
    <property type="entry name" value="GH"/>
</dbReference>
<proteinExistence type="predicted"/>
<dbReference type="PROSITE" id="PS51910">
    <property type="entry name" value="GH18_2"/>
    <property type="match status" value="1"/>
</dbReference>
<evidence type="ECO:0000313" key="6">
    <source>
        <dbReference type="Proteomes" id="UP000182836"/>
    </source>
</evidence>
<dbReference type="PANTHER" id="PTHR46066:SF2">
    <property type="entry name" value="CHITINASE DOMAIN-CONTAINING PROTEIN 1"/>
    <property type="match status" value="1"/>
</dbReference>
<dbReference type="GO" id="GO:0008061">
    <property type="term" value="F:chitin binding"/>
    <property type="evidence" value="ECO:0007669"/>
    <property type="project" value="InterPro"/>
</dbReference>
<reference evidence="4 6" key="2">
    <citation type="submission" date="2016-10" db="EMBL/GenBank/DDBJ databases">
        <authorList>
            <person name="de Groot N.N."/>
        </authorList>
    </citation>
    <scope>NUCLEOTIDE SEQUENCE [LARGE SCALE GENOMIC DNA]</scope>
    <source>
        <strain evidence="4 6">DSM 2895</strain>
    </source>
</reference>
<feature type="domain" description="SLH" evidence="1">
    <location>
        <begin position="153"/>
        <end position="215"/>
    </location>
</feature>
<dbReference type="InterPro" id="IPR001119">
    <property type="entry name" value="SLH_dom"/>
</dbReference>
<dbReference type="PANTHER" id="PTHR46066">
    <property type="entry name" value="CHITINASE DOMAIN-CONTAINING PROTEIN 1 FAMILY MEMBER"/>
    <property type="match status" value="1"/>
</dbReference>
<evidence type="ECO:0000313" key="4">
    <source>
        <dbReference type="EMBL" id="SDI76781.1"/>
    </source>
</evidence>
<dbReference type="Pfam" id="PF00704">
    <property type="entry name" value="Glyco_hydro_18"/>
    <property type="match status" value="1"/>
</dbReference>
<keyword evidence="5" id="KW-1185">Reference proteome</keyword>